<organism evidence="2 3">
    <name type="scientific">Novosphingobium album</name>
    <name type="common">ex Liu et al. 2023</name>
    <dbReference type="NCBI Taxonomy" id="3031130"/>
    <lineage>
        <taxon>Bacteria</taxon>
        <taxon>Pseudomonadati</taxon>
        <taxon>Pseudomonadota</taxon>
        <taxon>Alphaproteobacteria</taxon>
        <taxon>Sphingomonadales</taxon>
        <taxon>Sphingomonadaceae</taxon>
        <taxon>Novosphingobium</taxon>
    </lineage>
</organism>
<dbReference type="PROSITE" id="PS50910">
    <property type="entry name" value="HEPN"/>
    <property type="match status" value="1"/>
</dbReference>
<gene>
    <name evidence="2" type="ORF">PYV00_02285</name>
</gene>
<feature type="domain" description="HEPN" evidence="1">
    <location>
        <begin position="193"/>
        <end position="313"/>
    </location>
</feature>
<evidence type="ECO:0000259" key="1">
    <source>
        <dbReference type="PROSITE" id="PS50910"/>
    </source>
</evidence>
<dbReference type="PANTHER" id="PTHR33933">
    <property type="entry name" value="NUCLEOTIDYLTRANSFERASE"/>
    <property type="match status" value="1"/>
</dbReference>
<dbReference type="CDD" id="cd05403">
    <property type="entry name" value="NT_KNTase_like"/>
    <property type="match status" value="1"/>
</dbReference>
<dbReference type="Gene3D" id="1.20.120.330">
    <property type="entry name" value="Nucleotidyltransferases domain 2"/>
    <property type="match status" value="1"/>
</dbReference>
<dbReference type="EMBL" id="JARESE010000005">
    <property type="protein sequence ID" value="MDE8650545.1"/>
    <property type="molecule type" value="Genomic_DNA"/>
</dbReference>
<evidence type="ECO:0000313" key="3">
    <source>
        <dbReference type="Proteomes" id="UP001216253"/>
    </source>
</evidence>
<comment type="caution">
    <text evidence="2">The sequence shown here is derived from an EMBL/GenBank/DDBJ whole genome shotgun (WGS) entry which is preliminary data.</text>
</comment>
<name>A0ABT5WKH0_9SPHN</name>
<proteinExistence type="predicted"/>
<dbReference type="Gene3D" id="3.30.460.10">
    <property type="entry name" value="Beta Polymerase, domain 2"/>
    <property type="match status" value="1"/>
</dbReference>
<reference evidence="2 3" key="1">
    <citation type="submission" date="2023-03" db="EMBL/GenBank/DDBJ databases">
        <title>NovoSphingobium album sp. nov. isolated from polycyclic aromatic hydrocarbons- and heavy-metal polluted soil.</title>
        <authorList>
            <person name="Liu Z."/>
            <person name="Wang K."/>
        </authorList>
    </citation>
    <scope>NUCLEOTIDE SEQUENCE [LARGE SCALE GENOMIC DNA]</scope>
    <source>
        <strain evidence="2 3">H3SJ31-1</strain>
    </source>
</reference>
<protein>
    <submittedName>
        <fullName evidence="2">HEPN domain-containing protein</fullName>
    </submittedName>
</protein>
<dbReference type="PANTHER" id="PTHR33933:SF1">
    <property type="entry name" value="PROTEIN ADENYLYLTRANSFERASE MNTA-RELATED"/>
    <property type="match status" value="1"/>
</dbReference>
<dbReference type="InterPro" id="IPR002934">
    <property type="entry name" value="Polymerase_NTP_transf_dom"/>
</dbReference>
<dbReference type="Pfam" id="PF01909">
    <property type="entry name" value="NTP_transf_2"/>
    <property type="match status" value="1"/>
</dbReference>
<evidence type="ECO:0000313" key="2">
    <source>
        <dbReference type="EMBL" id="MDE8650545.1"/>
    </source>
</evidence>
<dbReference type="SUPFAM" id="SSF81593">
    <property type="entry name" value="Nucleotidyltransferase substrate binding subunit/domain"/>
    <property type="match status" value="1"/>
</dbReference>
<sequence length="327" mass="37526">MRRHHRRAHARGQGLPSAWSLARIAAVRSDVDHLPSVQQGELDRAKQLLMGEFAEATARANQPWKKNGRILKVILFGSYARDDWVDEPENGYQSDYDLLIIVSHPDLTDIADYWYVAEDKILRDTAIARPVNIIVHTLQEVNQALNRGEYFWVDIARDGIILYELPGSALATPQPLTAADAYEMAHAYFSDWLAKVNDAIEIAEFCIEKGKRKDAAFTLHQATERAYICFLLVRTLYFPRSHNIKFLRSLAEDSEPRLIQAWPRATRIDRRRFELLKRAYVEARYSASYEIGNDDLDALSQSVRSLRDIVEVISRERIETLRSDAGL</sequence>
<dbReference type="InterPro" id="IPR052548">
    <property type="entry name" value="Type_VII_TA_antitoxin"/>
</dbReference>
<dbReference type="SUPFAM" id="SSF81301">
    <property type="entry name" value="Nucleotidyltransferase"/>
    <property type="match status" value="1"/>
</dbReference>
<dbReference type="RefSeq" id="WP_275226635.1">
    <property type="nucleotide sequence ID" value="NZ_JARESE010000005.1"/>
</dbReference>
<accession>A0ABT5WKH0</accession>
<dbReference type="SMART" id="SM00748">
    <property type="entry name" value="HEPN"/>
    <property type="match status" value="1"/>
</dbReference>
<dbReference type="InterPro" id="IPR043519">
    <property type="entry name" value="NT_sf"/>
</dbReference>
<dbReference type="InterPro" id="IPR007842">
    <property type="entry name" value="HEPN_dom"/>
</dbReference>
<dbReference type="Proteomes" id="UP001216253">
    <property type="component" value="Unassembled WGS sequence"/>
</dbReference>
<keyword evidence="3" id="KW-1185">Reference proteome</keyword>
<dbReference type="Pfam" id="PF05168">
    <property type="entry name" value="HEPN"/>
    <property type="match status" value="1"/>
</dbReference>